<evidence type="ECO:0000313" key="2">
    <source>
        <dbReference type="EMBL" id="MCQ4082326.1"/>
    </source>
</evidence>
<feature type="transmembrane region" description="Helical" evidence="1">
    <location>
        <begin position="41"/>
        <end position="60"/>
    </location>
</feature>
<proteinExistence type="predicted"/>
<protein>
    <recommendedName>
        <fullName evidence="4">DUF5808 domain-containing protein</fullName>
    </recommendedName>
</protein>
<dbReference type="RefSeq" id="WP_255921225.1">
    <property type="nucleotide sequence ID" value="NZ_JANFNG010000012.1"/>
</dbReference>
<comment type="caution">
    <text evidence="2">The sequence shown here is derived from an EMBL/GenBank/DDBJ whole genome shotgun (WGS) entry which is preliminary data.</text>
</comment>
<dbReference type="Proteomes" id="UP001057702">
    <property type="component" value="Unassembled WGS sequence"/>
</dbReference>
<keyword evidence="1" id="KW-1133">Transmembrane helix</keyword>
<name>A0ABT1PXD1_9ACTN</name>
<organism evidence="2 3">
    <name type="scientific">Streptomyces humicola</name>
    <dbReference type="NCBI Taxonomy" id="2953240"/>
    <lineage>
        <taxon>Bacteria</taxon>
        <taxon>Bacillati</taxon>
        <taxon>Actinomycetota</taxon>
        <taxon>Actinomycetes</taxon>
        <taxon>Kitasatosporales</taxon>
        <taxon>Streptomycetaceae</taxon>
        <taxon>Streptomyces</taxon>
    </lineage>
</organism>
<keyword evidence="1" id="KW-0472">Membrane</keyword>
<evidence type="ECO:0000313" key="3">
    <source>
        <dbReference type="Proteomes" id="UP001057702"/>
    </source>
</evidence>
<evidence type="ECO:0008006" key="4">
    <source>
        <dbReference type="Google" id="ProtNLM"/>
    </source>
</evidence>
<keyword evidence="3" id="KW-1185">Reference proteome</keyword>
<keyword evidence="1" id="KW-0812">Transmembrane</keyword>
<evidence type="ECO:0000256" key="1">
    <source>
        <dbReference type="SAM" id="Phobius"/>
    </source>
</evidence>
<sequence length="62" mass="6941">MNRDDDRHWKGGIFYFNPDDPDLVVPKRGIGGRTLNYARPMAWLITVGGPVVMAAIAYVAKH</sequence>
<dbReference type="EMBL" id="JANFNG010000012">
    <property type="protein sequence ID" value="MCQ4082326.1"/>
    <property type="molecule type" value="Genomic_DNA"/>
</dbReference>
<reference evidence="2" key="1">
    <citation type="submission" date="2022-06" db="EMBL/GenBank/DDBJ databases">
        <title>Draft genome sequence of Streptomyces sp. RB6PN25 isolated from peat swamp forest in Thailand.</title>
        <authorList>
            <person name="Duangmal K."/>
            <person name="Klaysubun C."/>
        </authorList>
    </citation>
    <scope>NUCLEOTIDE SEQUENCE</scope>
    <source>
        <strain evidence="2">RB6PN25</strain>
    </source>
</reference>
<gene>
    <name evidence="2" type="ORF">NGB36_17395</name>
</gene>
<accession>A0ABT1PXD1</accession>